<dbReference type="KEGG" id="dbr:Deba_0560"/>
<dbReference type="Gene3D" id="1.20.1270.370">
    <property type="match status" value="1"/>
</dbReference>
<dbReference type="Gene3D" id="3.40.50.11900">
    <property type="match status" value="1"/>
</dbReference>
<dbReference type="HOGENOM" id="CLU_053697_1_1_7"/>
<keyword evidence="3" id="KW-0408">Iron</keyword>
<comment type="similarity">
    <text evidence="1">Belongs to the FldB/FldC dehydratase alpha/beta subunit family.</text>
</comment>
<dbReference type="GO" id="GO:0046872">
    <property type="term" value="F:metal ion binding"/>
    <property type="evidence" value="ECO:0007669"/>
    <property type="project" value="UniProtKB-KW"/>
</dbReference>
<reference evidence="5 6" key="1">
    <citation type="journal article" date="2010" name="Stand. Genomic Sci.">
        <title>Complete genome sequence of Desulfarculus baarsii type strain (2st14).</title>
        <authorList>
            <person name="Sun H."/>
            <person name="Spring S."/>
            <person name="Lapidus A."/>
            <person name="Davenport K."/>
            <person name="Del Rio T.G."/>
            <person name="Tice H."/>
            <person name="Nolan M."/>
            <person name="Copeland A."/>
            <person name="Cheng J.F."/>
            <person name="Lucas S."/>
            <person name="Tapia R."/>
            <person name="Goodwin L."/>
            <person name="Pitluck S."/>
            <person name="Ivanova N."/>
            <person name="Pagani I."/>
            <person name="Mavromatis K."/>
            <person name="Ovchinnikova G."/>
            <person name="Pati A."/>
            <person name="Chen A."/>
            <person name="Palaniappan K."/>
            <person name="Hauser L."/>
            <person name="Chang Y.J."/>
            <person name="Jeffries C.D."/>
            <person name="Detter J.C."/>
            <person name="Han C."/>
            <person name="Rohde M."/>
            <person name="Brambilla E."/>
            <person name="Goker M."/>
            <person name="Woyke T."/>
            <person name="Bristow J."/>
            <person name="Eisen J.A."/>
            <person name="Markowitz V."/>
            <person name="Hugenholtz P."/>
            <person name="Kyrpides N.C."/>
            <person name="Klenk H.P."/>
            <person name="Land M."/>
        </authorList>
    </citation>
    <scope>NUCLEOTIDE SEQUENCE [LARGE SCALE GENOMIC DNA]</scope>
    <source>
        <strain evidence="6">ATCC 33931 / DSM 2075 / LMG 7858 / VKM B-1802 / 2st14</strain>
    </source>
</reference>
<evidence type="ECO:0000256" key="1">
    <source>
        <dbReference type="ARBA" id="ARBA00005806"/>
    </source>
</evidence>
<dbReference type="AlphaFoldDB" id="E1QEE6"/>
<dbReference type="STRING" id="644282.Deba_0560"/>
<accession>E1QEE6</accession>
<dbReference type="PANTHER" id="PTHR30548:SF5">
    <property type="entry name" value="SUBUNIT OF OXYGEN-SENSITIVE 2-HYDROXYISOCAPROYL-COA DEHYDRATASE"/>
    <property type="match status" value="1"/>
</dbReference>
<dbReference type="Gene3D" id="3.40.50.11890">
    <property type="match status" value="1"/>
</dbReference>
<keyword evidence="6" id="KW-1185">Reference proteome</keyword>
<keyword evidence="4" id="KW-0411">Iron-sulfur</keyword>
<dbReference type="PANTHER" id="PTHR30548">
    <property type="entry name" value="2-HYDROXYGLUTARYL-COA DEHYDRATASE, D-COMPONENT-RELATED"/>
    <property type="match status" value="1"/>
</dbReference>
<dbReference type="EMBL" id="CP002085">
    <property type="protein sequence ID" value="ADK83932.1"/>
    <property type="molecule type" value="Genomic_DNA"/>
</dbReference>
<dbReference type="Proteomes" id="UP000009047">
    <property type="component" value="Chromosome"/>
</dbReference>
<gene>
    <name evidence="5" type="ordered locus">Deba_0560</name>
</gene>
<dbReference type="GO" id="GO:0051536">
    <property type="term" value="F:iron-sulfur cluster binding"/>
    <property type="evidence" value="ECO:0007669"/>
    <property type="project" value="UniProtKB-KW"/>
</dbReference>
<evidence type="ECO:0000313" key="6">
    <source>
        <dbReference type="Proteomes" id="UP000009047"/>
    </source>
</evidence>
<organism evidence="5 6">
    <name type="scientific">Desulfarculus baarsii (strain ATCC 33931 / DSM 2075 / LMG 7858 / VKM B-1802 / 2st14)</name>
    <dbReference type="NCBI Taxonomy" id="644282"/>
    <lineage>
        <taxon>Bacteria</taxon>
        <taxon>Pseudomonadati</taxon>
        <taxon>Thermodesulfobacteriota</taxon>
        <taxon>Desulfarculia</taxon>
        <taxon>Desulfarculales</taxon>
        <taxon>Desulfarculaceae</taxon>
        <taxon>Desulfarculus</taxon>
    </lineage>
</organism>
<evidence type="ECO:0000256" key="4">
    <source>
        <dbReference type="ARBA" id="ARBA00023014"/>
    </source>
</evidence>
<dbReference type="eggNOG" id="COG1775">
    <property type="taxonomic scope" value="Bacteria"/>
</dbReference>
<evidence type="ECO:0000256" key="3">
    <source>
        <dbReference type="ARBA" id="ARBA00023004"/>
    </source>
</evidence>
<sequence length="362" mass="40267">MTASILPRRRYIQEQAAKGRRPVGVLPAQYPKEILWALDILPVEIWDPPLEVSSAGAHLQPYICSVVQGGLELILQGRADQMEAFLFPHTCDSIQNLATVVNDYIGLDRPCYFFYHPKAPYRPSSHEYYYGQINGLAQRLAPQFGPLDEAKLWSAVRQGAKVAELLRQLYMLRAQNNLRCSAVEFYELIRLGEYLHPDDFIPALEDFMAERSGPGPDGPAVVLSGVLPNPVALLSALDELGVRVGHDDLLACSRRMLAPPAHDPDPLRQLAKAYFGLPPCSTKNSPLGQRLEFLRVILDRSASRGVIFNLVKFCETELFDAPQLIEALKSQGVPTLFMETELNQGLSGQLATRVEAFVEMLG</sequence>
<keyword evidence="2" id="KW-0479">Metal-binding</keyword>
<evidence type="ECO:0000256" key="2">
    <source>
        <dbReference type="ARBA" id="ARBA00022723"/>
    </source>
</evidence>
<protein>
    <submittedName>
        <fullName evidence="5">2-hydroxyglutaryl-CoA dehydratase D-component</fullName>
    </submittedName>
</protein>
<evidence type="ECO:0000313" key="5">
    <source>
        <dbReference type="EMBL" id="ADK83932.1"/>
    </source>
</evidence>
<dbReference type="InterPro" id="IPR010327">
    <property type="entry name" value="FldB/FldC_alpha/beta"/>
</dbReference>
<proteinExistence type="inferred from homology"/>
<dbReference type="RefSeq" id="WP_013257387.1">
    <property type="nucleotide sequence ID" value="NC_014365.1"/>
</dbReference>
<dbReference type="Pfam" id="PF06050">
    <property type="entry name" value="HGD-D"/>
    <property type="match status" value="1"/>
</dbReference>
<name>E1QEE6_DESB2</name>